<organism evidence="10 11">
    <name type="scientific">Trichoderma longibrachiatum ATCC 18648</name>
    <dbReference type="NCBI Taxonomy" id="983965"/>
    <lineage>
        <taxon>Eukaryota</taxon>
        <taxon>Fungi</taxon>
        <taxon>Dikarya</taxon>
        <taxon>Ascomycota</taxon>
        <taxon>Pezizomycotina</taxon>
        <taxon>Sordariomycetes</taxon>
        <taxon>Hypocreomycetidae</taxon>
        <taxon>Hypocreales</taxon>
        <taxon>Hypocreaceae</taxon>
        <taxon>Trichoderma</taxon>
    </lineage>
</organism>
<reference evidence="10 11" key="1">
    <citation type="submission" date="2016-07" db="EMBL/GenBank/DDBJ databases">
        <title>Multiple horizontal gene transfer events from other fungi enriched the ability of initially mycotrophic Trichoderma (Ascomycota) to feed on dead plant biomass.</title>
        <authorList>
            <consortium name="DOE Joint Genome Institute"/>
            <person name="Aerts A."/>
            <person name="Atanasova L."/>
            <person name="Chenthamara K."/>
            <person name="Zhang J."/>
            <person name="Grujic M."/>
            <person name="Henrissat B."/>
            <person name="Kuo A."/>
            <person name="Salamov A."/>
            <person name="Lipzen A."/>
            <person name="Labutti K."/>
            <person name="Barry K."/>
            <person name="Miao Y."/>
            <person name="Rahimi M.J."/>
            <person name="Shen Q."/>
            <person name="Grigoriev I.V."/>
            <person name="Kubicek C.P."/>
            <person name="Druzhinina I.S."/>
        </authorList>
    </citation>
    <scope>NUCLEOTIDE SEQUENCE [LARGE SCALE GENOMIC DNA]</scope>
    <source>
        <strain evidence="10 11">ATCC 18648</strain>
    </source>
</reference>
<accession>A0A2T4C3L4</accession>
<dbReference type="STRING" id="983965.A0A2T4C3L4"/>
<dbReference type="Pfam" id="PF01565">
    <property type="entry name" value="FAD_binding_4"/>
    <property type="match status" value="1"/>
</dbReference>
<evidence type="ECO:0000256" key="3">
    <source>
        <dbReference type="ARBA" id="ARBA00022630"/>
    </source>
</evidence>
<gene>
    <name evidence="10" type="ORF">M440DRAFT_1401608</name>
</gene>
<dbReference type="FunFam" id="1.10.45.10:FF:000001">
    <property type="entry name" value="D-lactate dehydrogenase mitochondrial"/>
    <property type="match status" value="1"/>
</dbReference>
<dbReference type="Gene3D" id="3.30.70.2740">
    <property type="match status" value="1"/>
</dbReference>
<dbReference type="GO" id="GO:0008720">
    <property type="term" value="F:D-lactate dehydrogenase (NAD+) activity"/>
    <property type="evidence" value="ECO:0007669"/>
    <property type="project" value="TreeGrafter"/>
</dbReference>
<feature type="domain" description="FAD-binding PCMH-type" evidence="9">
    <location>
        <begin position="119"/>
        <end position="296"/>
    </location>
</feature>
<sequence>MPLRRLLRLKGARTVSSFQQFQGYQRKPAAYLLFGLLLGGASASALKLSSSSESGGNSSIPPRWSEPRRQSLSRSKYADKKTMMKAVDEIRQELGEEAVSTDPDDLEYHGFSDFSSTNATERPIAVVRPESTEQVSAIARICTKYRVPMTPFGARTSVEGNFSSPYSGICIDLCEMDKIVQFNPQDMDVVVQPGVNWMALNEEIKDSGLFLPPDPGPTASIGGMVATNCSGTNAMRYGTMKDYVVNLTVVLADGTVIKTRQRPRKTSAGYNLNSLFTGSEGTLGIVTQATLKLAVLPTNLSVATAAFESIHAAAAAATTMVRSGLPLTALELMDEAQMKSINEAGGTAGKMWVEGPTLFLKFSGTKSSVKDSAQAAQAICRQHGASTFDHVTAPKEMDLLWSARKGAVLCIVAAKPKDAWILGTDVAVPISRMADLIEESKHKATALGLMNCVIGHVGDGNFHQALTYRPSDPDDMAKLKDCHDTMVQRAIEMEGTVTGEHGIGIGKKECLIKELGPTTIGVMKALKDTLDPHWLLNPGKVFDE</sequence>
<evidence type="ECO:0000256" key="5">
    <source>
        <dbReference type="ARBA" id="ARBA00023002"/>
    </source>
</evidence>
<dbReference type="InterPro" id="IPR004113">
    <property type="entry name" value="FAD-bd_oxidored_4_C"/>
</dbReference>
<protein>
    <recommendedName>
        <fullName evidence="6">D-lactate dehydrogenase (cytochrome)</fullName>
        <ecNumber evidence="6">1.1.2.4</ecNumber>
    </recommendedName>
</protein>
<dbReference type="EC" id="1.1.2.4" evidence="6"/>
<comment type="catalytic activity">
    <reaction evidence="7">
        <text>(R)-lactate + 2 Fe(III)-[cytochrome c] = 2 Fe(II)-[cytochrome c] + pyruvate + 2 H(+)</text>
        <dbReference type="Rhea" id="RHEA:13521"/>
        <dbReference type="Rhea" id="RHEA-COMP:10350"/>
        <dbReference type="Rhea" id="RHEA-COMP:14399"/>
        <dbReference type="ChEBI" id="CHEBI:15361"/>
        <dbReference type="ChEBI" id="CHEBI:15378"/>
        <dbReference type="ChEBI" id="CHEBI:16004"/>
        <dbReference type="ChEBI" id="CHEBI:29033"/>
        <dbReference type="ChEBI" id="CHEBI:29034"/>
        <dbReference type="EC" id="1.1.2.4"/>
    </reaction>
</comment>
<dbReference type="PANTHER" id="PTHR11748">
    <property type="entry name" value="D-LACTATE DEHYDROGENASE"/>
    <property type="match status" value="1"/>
</dbReference>
<dbReference type="FunFam" id="3.30.70.2740:FF:000001">
    <property type="entry name" value="D-lactate dehydrogenase mitochondrial"/>
    <property type="match status" value="1"/>
</dbReference>
<dbReference type="InterPro" id="IPR006094">
    <property type="entry name" value="Oxid_FAD_bind_N"/>
</dbReference>
<dbReference type="PROSITE" id="PS51387">
    <property type="entry name" value="FAD_PCMH"/>
    <property type="match status" value="1"/>
</dbReference>
<dbReference type="SUPFAM" id="SSF56176">
    <property type="entry name" value="FAD-binding/transporter-associated domain-like"/>
    <property type="match status" value="1"/>
</dbReference>
<keyword evidence="4" id="KW-0274">FAD</keyword>
<name>A0A2T4C3L4_TRILO</name>
<dbReference type="InterPro" id="IPR016169">
    <property type="entry name" value="FAD-bd_PCMH_sub2"/>
</dbReference>
<dbReference type="GO" id="GO:0071949">
    <property type="term" value="F:FAD binding"/>
    <property type="evidence" value="ECO:0007669"/>
    <property type="project" value="InterPro"/>
</dbReference>
<keyword evidence="11" id="KW-1185">Reference proteome</keyword>
<dbReference type="GO" id="GO:0005739">
    <property type="term" value="C:mitochondrion"/>
    <property type="evidence" value="ECO:0007669"/>
    <property type="project" value="TreeGrafter"/>
</dbReference>
<evidence type="ECO:0000313" key="11">
    <source>
        <dbReference type="Proteomes" id="UP000240760"/>
    </source>
</evidence>
<dbReference type="InterPro" id="IPR016164">
    <property type="entry name" value="FAD-linked_Oxase-like_C"/>
</dbReference>
<dbReference type="InterPro" id="IPR036318">
    <property type="entry name" value="FAD-bd_PCMH-like_sf"/>
</dbReference>
<feature type="region of interest" description="Disordered" evidence="8">
    <location>
        <begin position="48"/>
        <end position="80"/>
    </location>
</feature>
<evidence type="ECO:0000256" key="2">
    <source>
        <dbReference type="ARBA" id="ARBA00008000"/>
    </source>
</evidence>
<evidence type="ECO:0000256" key="8">
    <source>
        <dbReference type="SAM" id="MobiDB-lite"/>
    </source>
</evidence>
<dbReference type="GO" id="GO:0004458">
    <property type="term" value="F:D-lactate dehydrogenase (cytochrome) activity"/>
    <property type="evidence" value="ECO:0007669"/>
    <property type="project" value="UniProtKB-EC"/>
</dbReference>
<evidence type="ECO:0000313" key="10">
    <source>
        <dbReference type="EMBL" id="PTB76151.1"/>
    </source>
</evidence>
<dbReference type="Proteomes" id="UP000240760">
    <property type="component" value="Unassembled WGS sequence"/>
</dbReference>
<keyword evidence="5" id="KW-0560">Oxidoreductase</keyword>
<dbReference type="EMBL" id="KZ679132">
    <property type="protein sequence ID" value="PTB76151.1"/>
    <property type="molecule type" value="Genomic_DNA"/>
</dbReference>
<comment type="similarity">
    <text evidence="2">Belongs to the FAD-binding oxidoreductase/transferase type 4 family.</text>
</comment>
<evidence type="ECO:0000259" key="9">
    <source>
        <dbReference type="PROSITE" id="PS51387"/>
    </source>
</evidence>
<keyword evidence="3" id="KW-0285">Flavoprotein</keyword>
<dbReference type="InterPro" id="IPR016171">
    <property type="entry name" value="Vanillyl_alc_oxidase_C-sub2"/>
</dbReference>
<dbReference type="PANTHER" id="PTHR11748:SF83">
    <property type="entry name" value="DEHYDROGENASE (CYTOCHROME), PUTATIVE (AFU_ORTHOLOGUE AFUA_1G17520)-RELATED"/>
    <property type="match status" value="1"/>
</dbReference>
<evidence type="ECO:0000256" key="4">
    <source>
        <dbReference type="ARBA" id="ARBA00022827"/>
    </source>
</evidence>
<dbReference type="Pfam" id="PF02913">
    <property type="entry name" value="FAD-oxidase_C"/>
    <property type="match status" value="1"/>
</dbReference>
<evidence type="ECO:0000256" key="7">
    <source>
        <dbReference type="ARBA" id="ARBA00051436"/>
    </source>
</evidence>
<evidence type="ECO:0000256" key="1">
    <source>
        <dbReference type="ARBA" id="ARBA00001974"/>
    </source>
</evidence>
<proteinExistence type="inferred from homology"/>
<dbReference type="OrthoDB" id="7786253at2759"/>
<dbReference type="InterPro" id="IPR016166">
    <property type="entry name" value="FAD-bd_PCMH"/>
</dbReference>
<feature type="compositionally biased region" description="Low complexity" evidence="8">
    <location>
        <begin position="48"/>
        <end position="59"/>
    </location>
</feature>
<evidence type="ECO:0000256" key="6">
    <source>
        <dbReference type="ARBA" id="ARBA00038897"/>
    </source>
</evidence>
<dbReference type="SUPFAM" id="SSF55103">
    <property type="entry name" value="FAD-linked oxidases, C-terminal domain"/>
    <property type="match status" value="1"/>
</dbReference>
<dbReference type="AlphaFoldDB" id="A0A2T4C3L4"/>
<dbReference type="GO" id="GO:1903457">
    <property type="term" value="P:lactate catabolic process"/>
    <property type="evidence" value="ECO:0007669"/>
    <property type="project" value="TreeGrafter"/>
</dbReference>
<comment type="cofactor">
    <cofactor evidence="1">
        <name>FAD</name>
        <dbReference type="ChEBI" id="CHEBI:57692"/>
    </cofactor>
</comment>
<dbReference type="Gene3D" id="1.10.45.10">
    <property type="entry name" value="Vanillyl-alcohol Oxidase, Chain A, domain 4"/>
    <property type="match status" value="1"/>
</dbReference>
<dbReference type="Gene3D" id="3.30.465.10">
    <property type="match status" value="1"/>
</dbReference>
<dbReference type="FunFam" id="3.30.465.10:FF:000014">
    <property type="entry name" value="D-lactate dehydrogenase (Cytochrome), putative"/>
    <property type="match status" value="1"/>
</dbReference>